<evidence type="ECO:0000256" key="4">
    <source>
        <dbReference type="ARBA" id="ARBA00023163"/>
    </source>
</evidence>
<dbReference type="Gene3D" id="1.10.357.10">
    <property type="entry name" value="Tetracycline Repressor, domain 2"/>
    <property type="match status" value="1"/>
</dbReference>
<protein>
    <submittedName>
        <fullName evidence="7">TetR family transcriptional regulator</fullName>
    </submittedName>
</protein>
<dbReference type="InterPro" id="IPR050109">
    <property type="entry name" value="HTH-type_TetR-like_transc_reg"/>
</dbReference>
<organism evidence="7 8">
    <name type="scientific">Methylopila musalis</name>
    <dbReference type="NCBI Taxonomy" id="1134781"/>
    <lineage>
        <taxon>Bacteria</taxon>
        <taxon>Pseudomonadati</taxon>
        <taxon>Pseudomonadota</taxon>
        <taxon>Alphaproteobacteria</taxon>
        <taxon>Hyphomicrobiales</taxon>
        <taxon>Methylopilaceae</taxon>
        <taxon>Methylopila</taxon>
    </lineage>
</organism>
<dbReference type="PROSITE" id="PS01081">
    <property type="entry name" value="HTH_TETR_1"/>
    <property type="match status" value="1"/>
</dbReference>
<proteinExistence type="predicted"/>
<keyword evidence="1" id="KW-0678">Repressor</keyword>
<keyword evidence="3 5" id="KW-0238">DNA-binding</keyword>
<dbReference type="InterPro" id="IPR001647">
    <property type="entry name" value="HTH_TetR"/>
</dbReference>
<dbReference type="EMBL" id="JBHTMX010000071">
    <property type="protein sequence ID" value="MFD1332236.1"/>
    <property type="molecule type" value="Genomic_DNA"/>
</dbReference>
<dbReference type="Pfam" id="PF00440">
    <property type="entry name" value="TetR_N"/>
    <property type="match status" value="1"/>
</dbReference>
<evidence type="ECO:0000313" key="8">
    <source>
        <dbReference type="Proteomes" id="UP001597171"/>
    </source>
</evidence>
<feature type="domain" description="HTH tetR-type" evidence="6">
    <location>
        <begin position="9"/>
        <end position="69"/>
    </location>
</feature>
<reference evidence="8" key="1">
    <citation type="journal article" date="2019" name="Int. J. Syst. Evol. Microbiol.">
        <title>The Global Catalogue of Microorganisms (GCM) 10K type strain sequencing project: providing services to taxonomists for standard genome sequencing and annotation.</title>
        <authorList>
            <consortium name="The Broad Institute Genomics Platform"/>
            <consortium name="The Broad Institute Genome Sequencing Center for Infectious Disease"/>
            <person name="Wu L."/>
            <person name="Ma J."/>
        </authorList>
    </citation>
    <scope>NUCLEOTIDE SEQUENCE [LARGE SCALE GENOMIC DNA]</scope>
    <source>
        <strain evidence="8">CCUG 61696</strain>
    </source>
</reference>
<feature type="DNA-binding region" description="H-T-H motif" evidence="5">
    <location>
        <begin position="32"/>
        <end position="51"/>
    </location>
</feature>
<dbReference type="SUPFAM" id="SSF46689">
    <property type="entry name" value="Homeodomain-like"/>
    <property type="match status" value="1"/>
</dbReference>
<dbReference type="InterPro" id="IPR013572">
    <property type="entry name" value="Tscrpt_reg_MAATS_C"/>
</dbReference>
<name>A0ABW3Z7T4_9HYPH</name>
<evidence type="ECO:0000256" key="2">
    <source>
        <dbReference type="ARBA" id="ARBA00023015"/>
    </source>
</evidence>
<dbReference type="RefSeq" id="WP_378775459.1">
    <property type="nucleotide sequence ID" value="NZ_JBHTMX010000071.1"/>
</dbReference>
<evidence type="ECO:0000256" key="1">
    <source>
        <dbReference type="ARBA" id="ARBA00022491"/>
    </source>
</evidence>
<dbReference type="PANTHER" id="PTHR30055">
    <property type="entry name" value="HTH-TYPE TRANSCRIPTIONAL REGULATOR RUTR"/>
    <property type="match status" value="1"/>
</dbReference>
<evidence type="ECO:0000313" key="7">
    <source>
        <dbReference type="EMBL" id="MFD1332236.1"/>
    </source>
</evidence>
<dbReference type="InterPro" id="IPR036271">
    <property type="entry name" value="Tet_transcr_reg_TetR-rel_C_sf"/>
</dbReference>
<dbReference type="PANTHER" id="PTHR30055:SF240">
    <property type="entry name" value="HTH-TYPE TRANSCRIPTIONAL REGULATOR ACRR"/>
    <property type="match status" value="1"/>
</dbReference>
<evidence type="ECO:0000256" key="5">
    <source>
        <dbReference type="PROSITE-ProRule" id="PRU00335"/>
    </source>
</evidence>
<accession>A0ABW3Z7T4</accession>
<dbReference type="InterPro" id="IPR009057">
    <property type="entry name" value="Homeodomain-like_sf"/>
</dbReference>
<comment type="caution">
    <text evidence="7">The sequence shown here is derived from an EMBL/GenBank/DDBJ whole genome shotgun (WGS) entry which is preliminary data.</text>
</comment>
<dbReference type="Proteomes" id="UP001597171">
    <property type="component" value="Unassembled WGS sequence"/>
</dbReference>
<keyword evidence="4" id="KW-0804">Transcription</keyword>
<sequence length="214" mass="23796">MRKTKAEAEKTRDLILDAAEHVFFERGVARSSLDDIARAAGVTRGAVYWHFTNKVDLFLAMQQRARLPQEELCACIVNCPELDPLREVGDRVCDIFRAIAADERQARVLAILLMRCEYTDEMAEAIRRQDEANCSLDEQFGHLFALARERGRLNAAFTPELAQGAFRALVFGLLRRWLEAPDDMDLTSRGCAIVEAFVAALGSSPAPARPAAAT</sequence>
<gene>
    <name evidence="7" type="ORF">ACFQ4O_09535</name>
</gene>
<dbReference type="PROSITE" id="PS50977">
    <property type="entry name" value="HTH_TETR_2"/>
    <property type="match status" value="1"/>
</dbReference>
<dbReference type="InterPro" id="IPR023772">
    <property type="entry name" value="DNA-bd_HTH_TetR-type_CS"/>
</dbReference>
<dbReference type="SUPFAM" id="SSF48498">
    <property type="entry name" value="Tetracyclin repressor-like, C-terminal domain"/>
    <property type="match status" value="1"/>
</dbReference>
<evidence type="ECO:0000259" key="6">
    <source>
        <dbReference type="PROSITE" id="PS50977"/>
    </source>
</evidence>
<dbReference type="PRINTS" id="PR00455">
    <property type="entry name" value="HTHTETR"/>
</dbReference>
<keyword evidence="2" id="KW-0805">Transcription regulation</keyword>
<evidence type="ECO:0000256" key="3">
    <source>
        <dbReference type="ARBA" id="ARBA00023125"/>
    </source>
</evidence>
<dbReference type="Pfam" id="PF08361">
    <property type="entry name" value="TetR_C_2"/>
    <property type="match status" value="1"/>
</dbReference>
<keyword evidence="8" id="KW-1185">Reference proteome</keyword>